<accession>A0A1H8HSB8</accession>
<dbReference type="RefSeq" id="WP_139194005.1">
    <property type="nucleotide sequence ID" value="NZ_FOCO01000018.1"/>
</dbReference>
<evidence type="ECO:0000256" key="1">
    <source>
        <dbReference type="PROSITE-ProRule" id="PRU10137"/>
    </source>
</evidence>
<reference evidence="2 3" key="1">
    <citation type="submission" date="2016-10" db="EMBL/GenBank/DDBJ databases">
        <authorList>
            <person name="de Groot N.N."/>
        </authorList>
    </citation>
    <scope>NUCLEOTIDE SEQUENCE [LARGE SCALE GENOMIC DNA]</scope>
    <source>
        <strain evidence="2 3">CGMCC 1.10836</strain>
    </source>
</reference>
<evidence type="ECO:0000313" key="3">
    <source>
        <dbReference type="Proteomes" id="UP000183002"/>
    </source>
</evidence>
<gene>
    <name evidence="2" type="ORF">SAMN05216227_10182</name>
</gene>
<dbReference type="GO" id="GO:0000150">
    <property type="term" value="F:DNA strand exchange activity"/>
    <property type="evidence" value="ECO:0007669"/>
    <property type="project" value="InterPro"/>
</dbReference>
<evidence type="ECO:0000313" key="2">
    <source>
        <dbReference type="EMBL" id="SEN59042.1"/>
    </source>
</evidence>
<dbReference type="AlphaFoldDB" id="A0A1H8HSB8"/>
<organism evidence="2 3">
    <name type="scientific">Pseudorhodobacter antarcticus</name>
    <dbReference type="NCBI Taxonomy" id="1077947"/>
    <lineage>
        <taxon>Bacteria</taxon>
        <taxon>Pseudomonadati</taxon>
        <taxon>Pseudomonadota</taxon>
        <taxon>Alphaproteobacteria</taxon>
        <taxon>Rhodobacterales</taxon>
        <taxon>Paracoccaceae</taxon>
        <taxon>Pseudorhodobacter</taxon>
    </lineage>
</organism>
<dbReference type="InterPro" id="IPR006118">
    <property type="entry name" value="Recombinase_CS"/>
</dbReference>
<dbReference type="GO" id="GO:0003677">
    <property type="term" value="F:DNA binding"/>
    <property type="evidence" value="ECO:0007669"/>
    <property type="project" value="InterPro"/>
</dbReference>
<dbReference type="Proteomes" id="UP000183002">
    <property type="component" value="Unassembled WGS sequence"/>
</dbReference>
<dbReference type="PROSITE" id="PS00397">
    <property type="entry name" value="RECOMBINASES_1"/>
    <property type="match status" value="1"/>
</dbReference>
<sequence>MSRYKDLKAVGYIRVSTEKQDVIDDALTVQAERIIECCKARGIQLLGHLDF</sequence>
<keyword evidence="3" id="KW-1185">Reference proteome</keyword>
<evidence type="ECO:0008006" key="4">
    <source>
        <dbReference type="Google" id="ProtNLM"/>
    </source>
</evidence>
<dbReference type="OrthoDB" id="9797501at2"/>
<name>A0A1H8HSB8_9RHOB</name>
<protein>
    <recommendedName>
        <fullName evidence="4">Resolvase, N terminal domain</fullName>
    </recommendedName>
</protein>
<dbReference type="EMBL" id="FOCO01000018">
    <property type="protein sequence ID" value="SEN59042.1"/>
    <property type="molecule type" value="Genomic_DNA"/>
</dbReference>
<proteinExistence type="predicted"/>
<dbReference type="Gene3D" id="3.40.50.1390">
    <property type="entry name" value="Resolvase, N-terminal catalytic domain"/>
    <property type="match status" value="1"/>
</dbReference>
<dbReference type="InterPro" id="IPR036162">
    <property type="entry name" value="Resolvase-like_N_sf"/>
</dbReference>
<feature type="active site" description="O-(5'-phospho-DNA)-serine intermediate" evidence="1">
    <location>
        <position position="16"/>
    </location>
</feature>